<dbReference type="Proteomes" id="UP001589692">
    <property type="component" value="Unassembled WGS sequence"/>
</dbReference>
<comment type="caution">
    <text evidence="1">The sequence shown here is derived from an EMBL/GenBank/DDBJ whole genome shotgun (WGS) entry which is preliminary data.</text>
</comment>
<reference evidence="1 2" key="1">
    <citation type="submission" date="2024-09" db="EMBL/GenBank/DDBJ databases">
        <authorList>
            <person name="Sun Q."/>
            <person name="Mori K."/>
        </authorList>
    </citation>
    <scope>NUCLEOTIDE SEQUENCE [LARGE SCALE GENOMIC DNA]</scope>
    <source>
        <strain evidence="1 2">TBRC 4938</strain>
    </source>
</reference>
<accession>A0ABV6AKI2</accession>
<dbReference type="RefSeq" id="WP_377262352.1">
    <property type="nucleotide sequence ID" value="NZ_JBHMAA010000015.1"/>
</dbReference>
<keyword evidence="2" id="KW-1185">Reference proteome</keyword>
<gene>
    <name evidence="1" type="ORF">ACFFP0_13400</name>
</gene>
<evidence type="ECO:0000313" key="1">
    <source>
        <dbReference type="EMBL" id="MFB9949855.1"/>
    </source>
</evidence>
<sequence>MTSAAHAKKRAMGLPMEERLSEEDLIVTVEYLSWQRALLLAFEHFNKGFC</sequence>
<name>A0ABV6AKI2_9HYPH</name>
<proteinExistence type="predicted"/>
<evidence type="ECO:0000313" key="2">
    <source>
        <dbReference type="Proteomes" id="UP001589692"/>
    </source>
</evidence>
<dbReference type="EMBL" id="JBHMAA010000015">
    <property type="protein sequence ID" value="MFB9949855.1"/>
    <property type="molecule type" value="Genomic_DNA"/>
</dbReference>
<organism evidence="1 2">
    <name type="scientific">Rhizobium puerariae</name>
    <dbReference type="NCBI Taxonomy" id="1585791"/>
    <lineage>
        <taxon>Bacteria</taxon>
        <taxon>Pseudomonadati</taxon>
        <taxon>Pseudomonadota</taxon>
        <taxon>Alphaproteobacteria</taxon>
        <taxon>Hyphomicrobiales</taxon>
        <taxon>Rhizobiaceae</taxon>
        <taxon>Rhizobium/Agrobacterium group</taxon>
        <taxon>Rhizobium</taxon>
    </lineage>
</organism>
<protein>
    <submittedName>
        <fullName evidence="1">Uncharacterized protein</fullName>
    </submittedName>
</protein>